<protein>
    <recommendedName>
        <fullName evidence="3">DUF104 domain-containing protein</fullName>
    </recommendedName>
</protein>
<dbReference type="KEGG" id="nsh:GXM_03709"/>
<dbReference type="SUPFAM" id="SSF141694">
    <property type="entry name" value="AF2212/PG0164-like"/>
    <property type="match status" value="1"/>
</dbReference>
<keyword evidence="2" id="KW-1185">Reference proteome</keyword>
<dbReference type="AlphaFoldDB" id="A0A5P8W2J1"/>
<sequence>MQTMVEKITAVFNGKVFYPAEPIALPINTRVRISIEILPPSEHKTISFLQTARSLNLEGPPDWCTNIDKYLYSK</sequence>
<organism evidence="1 2">
    <name type="scientific">Nostoc sphaeroides CCNUC1</name>
    <dbReference type="NCBI Taxonomy" id="2653204"/>
    <lineage>
        <taxon>Bacteria</taxon>
        <taxon>Bacillati</taxon>
        <taxon>Cyanobacteriota</taxon>
        <taxon>Cyanophyceae</taxon>
        <taxon>Nostocales</taxon>
        <taxon>Nostocaceae</taxon>
        <taxon>Nostoc</taxon>
    </lineage>
</organism>
<dbReference type="Gene3D" id="4.10.1150.10">
    <property type="entry name" value="AF2212/PG0164-like"/>
    <property type="match status" value="1"/>
</dbReference>
<evidence type="ECO:0000313" key="2">
    <source>
        <dbReference type="Proteomes" id="UP000326678"/>
    </source>
</evidence>
<evidence type="ECO:0000313" key="1">
    <source>
        <dbReference type="EMBL" id="QFS46229.1"/>
    </source>
</evidence>
<dbReference type="EMBL" id="CP045226">
    <property type="protein sequence ID" value="QFS46229.1"/>
    <property type="molecule type" value="Genomic_DNA"/>
</dbReference>
<dbReference type="Proteomes" id="UP000326678">
    <property type="component" value="Chromosome Gxm1"/>
</dbReference>
<evidence type="ECO:0008006" key="3">
    <source>
        <dbReference type="Google" id="ProtNLM"/>
    </source>
</evidence>
<name>A0A5P8W2J1_9NOSO</name>
<dbReference type="InterPro" id="IPR024069">
    <property type="entry name" value="AF2212-like_dom_sf"/>
</dbReference>
<proteinExistence type="predicted"/>
<reference evidence="1 2" key="1">
    <citation type="submission" date="2019-10" db="EMBL/GenBank/DDBJ databases">
        <title>Genomic and transcriptomic insights into the perfect genentic adaptation of a filamentous nitrogen-fixing cyanobacterium to rice fields.</title>
        <authorList>
            <person name="Chen Z."/>
        </authorList>
    </citation>
    <scope>NUCLEOTIDE SEQUENCE [LARGE SCALE GENOMIC DNA]</scope>
    <source>
        <strain evidence="1">CCNUC1</strain>
    </source>
</reference>
<accession>A0A5P8W2J1</accession>
<gene>
    <name evidence="1" type="ORF">GXM_03709</name>
</gene>